<dbReference type="Pfam" id="PF13359">
    <property type="entry name" value="DDE_Tnp_4"/>
    <property type="match status" value="1"/>
</dbReference>
<organism evidence="4">
    <name type="scientific">uncultured Leptolyngbya sp</name>
    <dbReference type="NCBI Taxonomy" id="332963"/>
    <lineage>
        <taxon>Bacteria</taxon>
        <taxon>Bacillati</taxon>
        <taxon>Cyanobacteriota</taxon>
        <taxon>Cyanophyceae</taxon>
        <taxon>Leptolyngbyales</taxon>
        <taxon>Leptolyngbyaceae</taxon>
        <taxon>Leptolyngbya group</taxon>
        <taxon>Leptolyngbya</taxon>
        <taxon>environmental samples</taxon>
    </lineage>
</organism>
<evidence type="ECO:0000256" key="1">
    <source>
        <dbReference type="ARBA" id="ARBA00001968"/>
    </source>
</evidence>
<dbReference type="AlphaFoldDB" id="A0A6J4MN13"/>
<feature type="domain" description="DDE Tnp4" evidence="3">
    <location>
        <begin position="2"/>
        <end position="116"/>
    </location>
</feature>
<dbReference type="GO" id="GO:0046872">
    <property type="term" value="F:metal ion binding"/>
    <property type="evidence" value="ECO:0007669"/>
    <property type="project" value="UniProtKB-KW"/>
</dbReference>
<sequence length="122" mass="13904">MLVLSKAREGRLHDKRFHDEDDIAGSVPDAIPIEVDLGFQGLQQQYDNIHLPHKQPRGGELDDAQKQENRCLSQSRVFCEHAFAGVKRYGAVSQVYRNRTKDFDDNLMLTATGLWNFYLVAA</sequence>
<name>A0A6J4MN13_9CYAN</name>
<evidence type="ECO:0000313" key="4">
    <source>
        <dbReference type="EMBL" id="CAA9363922.1"/>
    </source>
</evidence>
<evidence type="ECO:0000256" key="2">
    <source>
        <dbReference type="ARBA" id="ARBA00022723"/>
    </source>
</evidence>
<proteinExistence type="predicted"/>
<comment type="cofactor">
    <cofactor evidence="1">
        <name>a divalent metal cation</name>
        <dbReference type="ChEBI" id="CHEBI:60240"/>
    </cofactor>
</comment>
<reference evidence="4" key="1">
    <citation type="submission" date="2020-02" db="EMBL/GenBank/DDBJ databases">
        <authorList>
            <person name="Meier V. D."/>
        </authorList>
    </citation>
    <scope>NUCLEOTIDE SEQUENCE</scope>
    <source>
        <strain evidence="4">AVDCRST_MAG94</strain>
    </source>
</reference>
<dbReference type="EMBL" id="CADCTY010001239">
    <property type="protein sequence ID" value="CAA9363922.1"/>
    <property type="molecule type" value="Genomic_DNA"/>
</dbReference>
<protein>
    <submittedName>
        <fullName evidence="4">Mobile element protein</fullName>
    </submittedName>
</protein>
<keyword evidence="2" id="KW-0479">Metal-binding</keyword>
<dbReference type="InterPro" id="IPR027806">
    <property type="entry name" value="HARBI1_dom"/>
</dbReference>
<accession>A0A6J4MN13</accession>
<evidence type="ECO:0000259" key="3">
    <source>
        <dbReference type="Pfam" id="PF13359"/>
    </source>
</evidence>
<gene>
    <name evidence="4" type="ORF">AVDCRST_MAG94-3567</name>
</gene>